<sequence length="105" mass="11333">MTDKAVVSIGKIQLKNPLICASGEHVMDRNGIRAALKSGVAAVVAKSTNETVAARQQIKKADYLLLDENWQAIDADSASARAATFICRSGLTPQSFEEWLVMVVE</sequence>
<dbReference type="AlphaFoldDB" id="A0A382R330"/>
<evidence type="ECO:0008006" key="2">
    <source>
        <dbReference type="Google" id="ProtNLM"/>
    </source>
</evidence>
<protein>
    <recommendedName>
        <fullName evidence="2">Dihydroorotate dehydrogenase domain-containing protein</fullName>
    </recommendedName>
</protein>
<reference evidence="1" key="1">
    <citation type="submission" date="2018-05" db="EMBL/GenBank/DDBJ databases">
        <authorList>
            <person name="Lanie J.A."/>
            <person name="Ng W.-L."/>
            <person name="Kazmierczak K.M."/>
            <person name="Andrzejewski T.M."/>
            <person name="Davidsen T.M."/>
            <person name="Wayne K.J."/>
            <person name="Tettelin H."/>
            <person name="Glass J.I."/>
            <person name="Rusch D."/>
            <person name="Podicherti R."/>
            <person name="Tsui H.-C.T."/>
            <person name="Winkler M.E."/>
        </authorList>
    </citation>
    <scope>NUCLEOTIDE SEQUENCE</scope>
</reference>
<feature type="non-terminal residue" evidence="1">
    <location>
        <position position="105"/>
    </location>
</feature>
<evidence type="ECO:0000313" key="1">
    <source>
        <dbReference type="EMBL" id="SVC92154.1"/>
    </source>
</evidence>
<organism evidence="1">
    <name type="scientific">marine metagenome</name>
    <dbReference type="NCBI Taxonomy" id="408172"/>
    <lineage>
        <taxon>unclassified sequences</taxon>
        <taxon>metagenomes</taxon>
        <taxon>ecological metagenomes</taxon>
    </lineage>
</organism>
<name>A0A382R330_9ZZZZ</name>
<gene>
    <name evidence="1" type="ORF">METZ01_LOCUS345008</name>
</gene>
<proteinExistence type="predicted"/>
<accession>A0A382R330</accession>
<dbReference type="SUPFAM" id="SSF51395">
    <property type="entry name" value="FMN-linked oxidoreductases"/>
    <property type="match status" value="1"/>
</dbReference>
<dbReference type="EMBL" id="UINC01118790">
    <property type="protein sequence ID" value="SVC92154.1"/>
    <property type="molecule type" value="Genomic_DNA"/>
</dbReference>
<dbReference type="Gene3D" id="3.20.20.70">
    <property type="entry name" value="Aldolase class I"/>
    <property type="match status" value="1"/>
</dbReference>
<dbReference type="InterPro" id="IPR013785">
    <property type="entry name" value="Aldolase_TIM"/>
</dbReference>